<dbReference type="OrthoDB" id="5082165at2"/>
<keyword evidence="2" id="KW-0472">Membrane</keyword>
<keyword evidence="2" id="KW-1133">Transmembrane helix</keyword>
<evidence type="ECO:0000313" key="4">
    <source>
        <dbReference type="Proteomes" id="UP000183750"/>
    </source>
</evidence>
<reference evidence="4" key="1">
    <citation type="submission" date="2016-10" db="EMBL/GenBank/DDBJ databases">
        <authorList>
            <person name="Varghese N."/>
            <person name="Submissions S."/>
        </authorList>
    </citation>
    <scope>NUCLEOTIDE SEQUENCE [LARGE SCALE GENOMIC DNA]</scope>
    <source>
        <strain evidence="4">DSM 16089</strain>
    </source>
</reference>
<name>A0A1H4LYI4_9MICO</name>
<keyword evidence="4" id="KW-1185">Reference proteome</keyword>
<feature type="region of interest" description="Disordered" evidence="1">
    <location>
        <begin position="61"/>
        <end position="104"/>
    </location>
</feature>
<evidence type="ECO:0000313" key="3">
    <source>
        <dbReference type="EMBL" id="SEB75773.1"/>
    </source>
</evidence>
<protein>
    <submittedName>
        <fullName evidence="3">Peptidyl-prolyl cis-trans isomerase B (Cyclophilin B)</fullName>
    </submittedName>
</protein>
<dbReference type="RefSeq" id="WP_060926814.1">
    <property type="nucleotide sequence ID" value="NZ_FNSQ01000005.1"/>
</dbReference>
<organism evidence="3 4">
    <name type="scientific">Microbacterium hydrocarbonoxydans</name>
    <dbReference type="NCBI Taxonomy" id="273678"/>
    <lineage>
        <taxon>Bacteria</taxon>
        <taxon>Bacillati</taxon>
        <taxon>Actinomycetota</taxon>
        <taxon>Actinomycetes</taxon>
        <taxon>Micrococcales</taxon>
        <taxon>Microbacteriaceae</taxon>
        <taxon>Microbacterium</taxon>
    </lineage>
</organism>
<keyword evidence="2" id="KW-0812">Transmembrane</keyword>
<proteinExistence type="predicted"/>
<evidence type="ECO:0000256" key="2">
    <source>
        <dbReference type="SAM" id="Phobius"/>
    </source>
</evidence>
<gene>
    <name evidence="3" type="ORF">SAMN04489807_1957</name>
</gene>
<dbReference type="AlphaFoldDB" id="A0A1H4LYI4"/>
<dbReference type="Proteomes" id="UP000183750">
    <property type="component" value="Unassembled WGS sequence"/>
</dbReference>
<feature type="compositionally biased region" description="Pro residues" evidence="1">
    <location>
        <begin position="83"/>
        <end position="96"/>
    </location>
</feature>
<accession>A0A1H4LYI4</accession>
<keyword evidence="3" id="KW-0413">Isomerase</keyword>
<feature type="transmembrane region" description="Helical" evidence="2">
    <location>
        <begin position="41"/>
        <end position="60"/>
    </location>
</feature>
<evidence type="ECO:0000256" key="1">
    <source>
        <dbReference type="SAM" id="MobiDB-lite"/>
    </source>
</evidence>
<feature type="region of interest" description="Disordered" evidence="1">
    <location>
        <begin position="1"/>
        <end position="37"/>
    </location>
</feature>
<sequence>MAGRGKSTRQSRTEAERARLHAARKTWHEGQIRRRGRDNTIAVIAGVLVIAGAVASQVAYAQANPPAPSPTPSIEPTDAPLPTDAPAPETPLPETPLPTETPAG</sequence>
<dbReference type="EMBL" id="FNSQ01000005">
    <property type="protein sequence ID" value="SEB75773.1"/>
    <property type="molecule type" value="Genomic_DNA"/>
</dbReference>
<dbReference type="GO" id="GO:0016853">
    <property type="term" value="F:isomerase activity"/>
    <property type="evidence" value="ECO:0007669"/>
    <property type="project" value="UniProtKB-KW"/>
</dbReference>